<evidence type="ECO:0000259" key="1">
    <source>
        <dbReference type="Pfam" id="PF08349"/>
    </source>
</evidence>
<evidence type="ECO:0000313" key="3">
    <source>
        <dbReference type="Proteomes" id="UP000593910"/>
    </source>
</evidence>
<proteinExistence type="predicted"/>
<sequence>MMKIAVSGCLLGDKVRFDGGHKKFDFIVDELSRFASFVSFCPEHIAFSSPRESIRMVEIDKQLHTISNKTGINLTKTLKEHSQKELDKIKNHKVDAIILKSKSPTCGLGSSKVYLQNGFANGKDDGVFAKMCKEEFQYFPIEEEGRLNDPWLRENFIMQVYAYRAFKDFKQDADMKALVKFHQEFKFLLSSKDDVLYRKLGRIVANEEKKSFEEVLSEYEINFKKTISLKSSIKKTRNVLEHMAGFVKKFLTREEKTLLHEQISDYANKIIPVITPILTLKLYATKYGVNYLLEQKFLEPYPKELALRSDIKSGK</sequence>
<organism evidence="2 3">
    <name type="scientific">Sulfurimonas marina</name>
    <dbReference type="NCBI Taxonomy" id="2590551"/>
    <lineage>
        <taxon>Bacteria</taxon>
        <taxon>Pseudomonadati</taxon>
        <taxon>Campylobacterota</taxon>
        <taxon>Epsilonproteobacteria</taxon>
        <taxon>Campylobacterales</taxon>
        <taxon>Sulfurimonadaceae</taxon>
        <taxon>Sulfurimonas</taxon>
    </lineage>
</organism>
<dbReference type="PANTHER" id="PTHR30087:SF0">
    <property type="entry name" value="INNER MEMBRANE PROTEIN"/>
    <property type="match status" value="1"/>
</dbReference>
<protein>
    <submittedName>
        <fullName evidence="2">DUF1722 domain-containing protein</fullName>
    </submittedName>
</protein>
<dbReference type="Proteomes" id="UP000593910">
    <property type="component" value="Chromosome"/>
</dbReference>
<name>A0A7M3V9F4_9BACT</name>
<dbReference type="InterPro" id="IPR007553">
    <property type="entry name" value="2-thiour_desulf"/>
</dbReference>
<reference evidence="2 3" key="1">
    <citation type="submission" date="2019-06" db="EMBL/GenBank/DDBJ databases">
        <title>Sulfurimonas gotlandica sp. nov., a chemoautotrophic and psychrotolerant epsilonproteobacterium isolated from a pelagic redoxcline, and an emended description of the genus Sulfurimonas.</title>
        <authorList>
            <person name="Wang S."/>
            <person name="Jiang L."/>
            <person name="Shao Z."/>
        </authorList>
    </citation>
    <scope>NUCLEOTIDE SEQUENCE [LARGE SCALE GENOMIC DNA]</scope>
    <source>
        <strain evidence="2 3">B2</strain>
    </source>
</reference>
<dbReference type="PANTHER" id="PTHR30087">
    <property type="entry name" value="INNER MEMBRANE PROTEIN"/>
    <property type="match status" value="1"/>
</dbReference>
<keyword evidence="3" id="KW-1185">Reference proteome</keyword>
<dbReference type="InterPro" id="IPR013560">
    <property type="entry name" value="DUF1722"/>
</dbReference>
<dbReference type="AlphaFoldDB" id="A0A7M3V9F4"/>
<accession>A0A7M3V9F4</accession>
<evidence type="ECO:0000313" key="2">
    <source>
        <dbReference type="EMBL" id="QOP40387.1"/>
    </source>
</evidence>
<gene>
    <name evidence="2" type="ORF">FJR03_00965</name>
</gene>
<dbReference type="Pfam" id="PF08349">
    <property type="entry name" value="DUF1722"/>
    <property type="match status" value="1"/>
</dbReference>
<dbReference type="KEGG" id="smax:FJR03_00965"/>
<dbReference type="EMBL" id="CP041165">
    <property type="protein sequence ID" value="QOP40387.1"/>
    <property type="molecule type" value="Genomic_DNA"/>
</dbReference>
<dbReference type="Pfam" id="PF04463">
    <property type="entry name" value="2-thiour_desulf"/>
    <property type="match status" value="1"/>
</dbReference>
<feature type="domain" description="DUF1722" evidence="1">
    <location>
        <begin position="186"/>
        <end position="302"/>
    </location>
</feature>